<keyword evidence="3 6" id="KW-1133">Transmembrane helix</keyword>
<dbReference type="OrthoDB" id="5243524at2"/>
<evidence type="ECO:0000313" key="9">
    <source>
        <dbReference type="Proteomes" id="UP000297447"/>
    </source>
</evidence>
<evidence type="ECO:0000256" key="2">
    <source>
        <dbReference type="ARBA" id="ARBA00022692"/>
    </source>
</evidence>
<organism evidence="8 9">
    <name type="scientific">Cryobacterium frigoriphilum</name>
    <dbReference type="NCBI Taxonomy" id="1259150"/>
    <lineage>
        <taxon>Bacteria</taxon>
        <taxon>Bacillati</taxon>
        <taxon>Actinomycetota</taxon>
        <taxon>Actinomycetes</taxon>
        <taxon>Micrococcales</taxon>
        <taxon>Microbacteriaceae</taxon>
        <taxon>Cryobacterium</taxon>
    </lineage>
</organism>
<evidence type="ECO:0000259" key="7">
    <source>
        <dbReference type="Pfam" id="PF04932"/>
    </source>
</evidence>
<protein>
    <submittedName>
        <fullName evidence="8">O-antigen ligase domain-containing protein</fullName>
    </submittedName>
</protein>
<feature type="domain" description="O-antigen ligase-related" evidence="7">
    <location>
        <begin position="241"/>
        <end position="368"/>
    </location>
</feature>
<feature type="transmembrane region" description="Helical" evidence="6">
    <location>
        <begin position="55"/>
        <end position="74"/>
    </location>
</feature>
<evidence type="ECO:0000256" key="4">
    <source>
        <dbReference type="ARBA" id="ARBA00023136"/>
    </source>
</evidence>
<dbReference type="AlphaFoldDB" id="A0A4R9A516"/>
<feature type="transmembrane region" description="Helical" evidence="6">
    <location>
        <begin position="352"/>
        <end position="379"/>
    </location>
</feature>
<keyword evidence="2 6" id="KW-0812">Transmembrane</keyword>
<keyword evidence="4 6" id="KW-0472">Membrane</keyword>
<feature type="transmembrane region" description="Helical" evidence="6">
    <location>
        <begin position="234"/>
        <end position="250"/>
    </location>
</feature>
<name>A0A4R9A516_9MICO</name>
<proteinExistence type="predicted"/>
<feature type="transmembrane region" description="Helical" evidence="6">
    <location>
        <begin position="279"/>
        <end position="298"/>
    </location>
</feature>
<evidence type="ECO:0000313" key="8">
    <source>
        <dbReference type="EMBL" id="TFD52132.1"/>
    </source>
</evidence>
<dbReference type="GO" id="GO:0016874">
    <property type="term" value="F:ligase activity"/>
    <property type="evidence" value="ECO:0007669"/>
    <property type="project" value="UniProtKB-KW"/>
</dbReference>
<evidence type="ECO:0000256" key="3">
    <source>
        <dbReference type="ARBA" id="ARBA00022989"/>
    </source>
</evidence>
<feature type="transmembrane region" description="Helical" evidence="6">
    <location>
        <begin position="256"/>
        <end position="272"/>
    </location>
</feature>
<dbReference type="RefSeq" id="WP_134518870.1">
    <property type="nucleotide sequence ID" value="NZ_SOHE01000031.1"/>
</dbReference>
<dbReference type="Proteomes" id="UP000297447">
    <property type="component" value="Unassembled WGS sequence"/>
</dbReference>
<comment type="caution">
    <text evidence="8">The sequence shown here is derived from an EMBL/GenBank/DDBJ whole genome shotgun (WGS) entry which is preliminary data.</text>
</comment>
<feature type="transmembrane region" description="Helical" evidence="6">
    <location>
        <begin position="149"/>
        <end position="169"/>
    </location>
</feature>
<feature type="compositionally biased region" description="Low complexity" evidence="5">
    <location>
        <begin position="445"/>
        <end position="458"/>
    </location>
</feature>
<feature type="transmembrane region" description="Helical" evidence="6">
    <location>
        <begin position="416"/>
        <end position="436"/>
    </location>
</feature>
<keyword evidence="9" id="KW-1185">Reference proteome</keyword>
<sequence length="469" mass="49927">MSQAQPQSQSQGLRPRLSRLRVPEMVPDAVTLLTVYLIVLYAIPSNRSINDLGSAGSVAVLFGLGAAILWTLNQAQETQRQGGGHYPVRFAVVLFLFVSLASYVVAMTRPLPPQELTIADTGLIRLIAWAGILFLAHDGIPSMDRLVALLRRFVFAGALLAALGVTQFITRLPIIDLISIPGLAAGTEYASVEIRGGLVRAAGTSSHPLEYALVLAMAFPLALTFALRDPHRGLLARWTPVALIVMGLTLSGSRSAIIGIVAGAIVLIPTWSRTVRWRLALGSVVMLGVIYAVAPRVITNMRYMFLAIFDDPSAASRADSLGVFSQLFAVNPVLGRGFGTFLPQYRILDNQYFLLILETGIVGVAAFLLICLAAINGVIRAGRTLSDTRTHDLGFALAGSVSAGAVLLFLFDALSFAQSAGTVFLILGVCGAYWRLVHESGAAAQPSSAQPSAAQPSAGLSVQERSRHD</sequence>
<dbReference type="InterPro" id="IPR007016">
    <property type="entry name" value="O-antigen_ligase-rel_domated"/>
</dbReference>
<dbReference type="Pfam" id="PF04932">
    <property type="entry name" value="Wzy_C"/>
    <property type="match status" value="1"/>
</dbReference>
<feature type="transmembrane region" description="Helical" evidence="6">
    <location>
        <begin position="25"/>
        <end position="43"/>
    </location>
</feature>
<comment type="subcellular location">
    <subcellularLocation>
        <location evidence="1">Membrane</location>
        <topology evidence="1">Multi-pass membrane protein</topology>
    </subcellularLocation>
</comment>
<dbReference type="InterPro" id="IPR051533">
    <property type="entry name" value="WaaL-like"/>
</dbReference>
<feature type="transmembrane region" description="Helical" evidence="6">
    <location>
        <begin position="118"/>
        <end position="137"/>
    </location>
</feature>
<evidence type="ECO:0000256" key="5">
    <source>
        <dbReference type="SAM" id="MobiDB-lite"/>
    </source>
</evidence>
<feature type="transmembrane region" description="Helical" evidence="6">
    <location>
        <begin position="86"/>
        <end position="106"/>
    </location>
</feature>
<feature type="transmembrane region" description="Helical" evidence="6">
    <location>
        <begin position="391"/>
        <end position="410"/>
    </location>
</feature>
<gene>
    <name evidence="8" type="ORF">E3T55_07035</name>
</gene>
<dbReference type="GO" id="GO:0016020">
    <property type="term" value="C:membrane"/>
    <property type="evidence" value="ECO:0007669"/>
    <property type="project" value="UniProtKB-SubCell"/>
</dbReference>
<accession>A0A4R9A516</accession>
<reference evidence="8 9" key="1">
    <citation type="submission" date="2019-03" db="EMBL/GenBank/DDBJ databases">
        <title>Genomics of glacier-inhabiting Cryobacterium strains.</title>
        <authorList>
            <person name="Liu Q."/>
            <person name="Xin Y.-H."/>
        </authorList>
    </citation>
    <scope>NUCLEOTIDE SEQUENCE [LARGE SCALE GENOMIC DNA]</scope>
    <source>
        <strain evidence="8 9">Hh14</strain>
    </source>
</reference>
<dbReference type="PANTHER" id="PTHR37422:SF13">
    <property type="entry name" value="LIPOPOLYSACCHARIDE BIOSYNTHESIS PROTEIN PA4999-RELATED"/>
    <property type="match status" value="1"/>
</dbReference>
<feature type="transmembrane region" description="Helical" evidence="6">
    <location>
        <begin position="209"/>
        <end position="227"/>
    </location>
</feature>
<dbReference type="EMBL" id="SOHE01000031">
    <property type="protein sequence ID" value="TFD52132.1"/>
    <property type="molecule type" value="Genomic_DNA"/>
</dbReference>
<dbReference type="PANTHER" id="PTHR37422">
    <property type="entry name" value="TEICHURONIC ACID BIOSYNTHESIS PROTEIN TUAE"/>
    <property type="match status" value="1"/>
</dbReference>
<feature type="region of interest" description="Disordered" evidence="5">
    <location>
        <begin position="445"/>
        <end position="469"/>
    </location>
</feature>
<keyword evidence="8" id="KW-0436">Ligase</keyword>
<evidence type="ECO:0000256" key="6">
    <source>
        <dbReference type="SAM" id="Phobius"/>
    </source>
</evidence>
<evidence type="ECO:0000256" key="1">
    <source>
        <dbReference type="ARBA" id="ARBA00004141"/>
    </source>
</evidence>